<sequence length="38" mass="4188">SLIGSLPYFPIMKSWCPPTKKPDIIIANMNATKNPKAT</sequence>
<gene>
    <name evidence="1" type="ORF">S01H4_67133</name>
</gene>
<name>X1FLT1_9ZZZZ</name>
<organism evidence="1">
    <name type="scientific">marine sediment metagenome</name>
    <dbReference type="NCBI Taxonomy" id="412755"/>
    <lineage>
        <taxon>unclassified sequences</taxon>
        <taxon>metagenomes</taxon>
        <taxon>ecological metagenomes</taxon>
    </lineage>
</organism>
<protein>
    <submittedName>
        <fullName evidence="1">Uncharacterized protein</fullName>
    </submittedName>
</protein>
<evidence type="ECO:0000313" key="1">
    <source>
        <dbReference type="EMBL" id="GAH30334.1"/>
    </source>
</evidence>
<reference evidence="1" key="1">
    <citation type="journal article" date="2014" name="Front. Microbiol.">
        <title>High frequency of phylogenetically diverse reductive dehalogenase-homologous genes in deep subseafloor sedimentary metagenomes.</title>
        <authorList>
            <person name="Kawai M."/>
            <person name="Futagami T."/>
            <person name="Toyoda A."/>
            <person name="Takaki Y."/>
            <person name="Nishi S."/>
            <person name="Hori S."/>
            <person name="Arai W."/>
            <person name="Tsubouchi T."/>
            <person name="Morono Y."/>
            <person name="Uchiyama I."/>
            <person name="Ito T."/>
            <person name="Fujiyama A."/>
            <person name="Inagaki F."/>
            <person name="Takami H."/>
        </authorList>
    </citation>
    <scope>NUCLEOTIDE SEQUENCE</scope>
    <source>
        <strain evidence="1">Expedition CK06-06</strain>
    </source>
</reference>
<feature type="non-terminal residue" evidence="1">
    <location>
        <position position="1"/>
    </location>
</feature>
<dbReference type="EMBL" id="BART01042022">
    <property type="protein sequence ID" value="GAH30334.1"/>
    <property type="molecule type" value="Genomic_DNA"/>
</dbReference>
<comment type="caution">
    <text evidence="1">The sequence shown here is derived from an EMBL/GenBank/DDBJ whole genome shotgun (WGS) entry which is preliminary data.</text>
</comment>
<dbReference type="AlphaFoldDB" id="X1FLT1"/>
<proteinExistence type="predicted"/>
<accession>X1FLT1</accession>